<accession>A0A3P4B5M4</accession>
<proteinExistence type="predicted"/>
<dbReference type="Proteomes" id="UP000277294">
    <property type="component" value="Unassembled WGS sequence"/>
</dbReference>
<dbReference type="AlphaFoldDB" id="A0A3P4B5M4"/>
<organism evidence="1 2">
    <name type="scientific">Pigmentiphaga humi</name>
    <dbReference type="NCBI Taxonomy" id="2478468"/>
    <lineage>
        <taxon>Bacteria</taxon>
        <taxon>Pseudomonadati</taxon>
        <taxon>Pseudomonadota</taxon>
        <taxon>Betaproteobacteria</taxon>
        <taxon>Burkholderiales</taxon>
        <taxon>Alcaligenaceae</taxon>
        <taxon>Pigmentiphaga</taxon>
    </lineage>
</organism>
<keyword evidence="2" id="KW-1185">Reference proteome</keyword>
<evidence type="ECO:0000313" key="1">
    <source>
        <dbReference type="EMBL" id="VCU71352.1"/>
    </source>
</evidence>
<sequence>MYTVTLQDYPQIPDDLRQQAERRYARALEKSLGGSEALALAYKAWNWAEESFGDLSEEEKTLALRWQRAALKAAQEGFSSLGQVDSAYFEVRLDR</sequence>
<dbReference type="RefSeq" id="WP_124080831.1">
    <property type="nucleotide sequence ID" value="NZ_UWPJ01000026.1"/>
</dbReference>
<evidence type="ECO:0000313" key="2">
    <source>
        <dbReference type="Proteomes" id="UP000277294"/>
    </source>
</evidence>
<name>A0A3P4B5M4_9BURK</name>
<gene>
    <name evidence="1" type="ORF">PIGHUM_03433</name>
</gene>
<protein>
    <submittedName>
        <fullName evidence="1">Uncharacterized protein</fullName>
    </submittedName>
</protein>
<dbReference type="EMBL" id="UWPJ01000026">
    <property type="protein sequence ID" value="VCU71352.1"/>
    <property type="molecule type" value="Genomic_DNA"/>
</dbReference>
<dbReference type="OrthoDB" id="8686404at2"/>
<reference evidence="1 2" key="1">
    <citation type="submission" date="2018-10" db="EMBL/GenBank/DDBJ databases">
        <authorList>
            <person name="Criscuolo A."/>
        </authorList>
    </citation>
    <scope>NUCLEOTIDE SEQUENCE [LARGE SCALE GENOMIC DNA]</scope>
    <source>
        <strain evidence="1">DnA1</strain>
    </source>
</reference>